<evidence type="ECO:0000256" key="3">
    <source>
        <dbReference type="ARBA" id="ARBA00022989"/>
    </source>
</evidence>
<keyword evidence="4 6" id="KW-0472">Membrane</keyword>
<feature type="domain" description="Polycystin cation channel PKD1/PKD2" evidence="7">
    <location>
        <begin position="1722"/>
        <end position="1855"/>
    </location>
</feature>
<feature type="compositionally biased region" description="Acidic residues" evidence="5">
    <location>
        <begin position="808"/>
        <end position="817"/>
    </location>
</feature>
<evidence type="ECO:0000256" key="6">
    <source>
        <dbReference type="SAM" id="Phobius"/>
    </source>
</evidence>
<dbReference type="GO" id="GO:0005262">
    <property type="term" value="F:calcium channel activity"/>
    <property type="evidence" value="ECO:0007669"/>
    <property type="project" value="TreeGrafter"/>
</dbReference>
<feature type="compositionally biased region" description="Low complexity" evidence="5">
    <location>
        <begin position="2315"/>
        <end position="2326"/>
    </location>
</feature>
<proteinExistence type="predicted"/>
<feature type="compositionally biased region" description="Low complexity" evidence="5">
    <location>
        <begin position="2111"/>
        <end position="2135"/>
    </location>
</feature>
<keyword evidence="9" id="KW-1185">Reference proteome</keyword>
<feature type="non-terminal residue" evidence="8">
    <location>
        <position position="2793"/>
    </location>
</feature>
<evidence type="ECO:0000256" key="5">
    <source>
        <dbReference type="SAM" id="MobiDB-lite"/>
    </source>
</evidence>
<feature type="region of interest" description="Disordered" evidence="5">
    <location>
        <begin position="682"/>
        <end position="721"/>
    </location>
</feature>
<dbReference type="GO" id="GO:0050982">
    <property type="term" value="P:detection of mechanical stimulus"/>
    <property type="evidence" value="ECO:0007669"/>
    <property type="project" value="TreeGrafter"/>
</dbReference>
<feature type="transmembrane region" description="Helical" evidence="6">
    <location>
        <begin position="1758"/>
        <end position="1778"/>
    </location>
</feature>
<dbReference type="InterPro" id="IPR013122">
    <property type="entry name" value="PKD1_2_channel"/>
</dbReference>
<feature type="transmembrane region" description="Helical" evidence="6">
    <location>
        <begin position="1478"/>
        <end position="1496"/>
    </location>
</feature>
<evidence type="ECO:0000259" key="7">
    <source>
        <dbReference type="Pfam" id="PF08016"/>
    </source>
</evidence>
<sequence length="2793" mass="289649">NDTSSGVPYLVTYSAIDGYSNPAKLVRRRVYVLCHSPEFACPVAEPTDSATCSSGGICGLASTPATSDTSSSTGDSLLVPSFKLLSDPTISIKQGAAYQPCRGSSTTNCEPGGLATLKAAGDLNSLLRACAVGVRNPLPYDLVGLQYCGIDTRKPGNYTITFHLTWPSVGEIVVYRTLVVEEACSGERTCSDGKCSVDGACANELSANGTTSVTAAANTDPRLTLTVSDVVGTQVSVKRGVPYQRCTAQQAPTVDLPCETLGTASDNEDGDLTAAIALCPPSDCAKTQCRSHWADRKQPSECGVDTVSAAIGTTFTLQLAVYDSRGAVASAQRSVTVVSPCATGQNYCEQALSGGGSRFVCSDVSCEDLLRLAAQAGASTAPAWPRLFILPSKHADNLTLAETNQTVFLAYRTPASFSLAPCANYTEGLSQRPCAAAALDDVDGDLTAFITTTVAAICPGGAEDTSCSGCSVAGLTTGACLPGRYRVTYSVANTRGLVTTATLDASVEQLTAATIELNLFPNRTAADSTNRTVADAFASALSSNATTQNAILLPILQVLGVTSDSVRSLSFSSLPQVLGKMLDGSALKDGLQPDYYIVQMVVAVTAGSTAYNTTSRRRSRSLIAGPDSNLGLSLLPLWGAAGPGMMLAAGAEGAATGGLHRRSLAPVGDERDAFVLQPGTSHVAAEQAGGPGSPSGRERQPGGDYDDGDWDEDGEADAVGAGQPVGRAARDVLLHAIVRGLGLPGSGRPPARRMAAETPSASPAASVRRPAATSRFSLTAELRGVEDQLGLAVALLQGHVDGSGVLDSSEEEEDGEESGGTVGDGSDLAAALSLSHGRGPARRRQLTGNTAGEVRRVIRRVLQTSSCGGSVSASSSSSSTSGVASVGTVSTSCSTASVDTTAVAMGVLAGAVSDLDRLSTEMDAQQVRGRPRGMHVGGGAGRGGASMIALLPTLDDKFSARDETYRQQVAALSATANTSFTAMYDKAQVAADLMDRILAQQSANADALVATIGLMQAALNEAEGATNRAVVTAAIILEGLGDAAAFYVTEADLAAYRTCVYSQGLAATFAFQANWLTAGNASAYTVRSTSAGRHRRRQVLQQASTHQQQTEKAEALRRLRSGGHPADAPGEGQWPEWLLRVVPHSLQRGLDSAAQRLHAWLPPAAAAWLLPPGLGRGIDSGQDQSAEPHLQPKWNRRYSPSASFLEPDHNSSADGPRATERSVLSSDFAPDVSSSDFYESFNGYALPAGSGNDYSLWEVRNKDRNRYVGLNNKVLVGLLIHQVRRTTAEILATTGIDGRICRTTRFDDLVVGCDADLSNDDRGLASGDLGGIGNDPIFNRHSTLYESTIEPANYYNMTEGSPDLTPGGLPYGFYHEALEQFEPGYPVMFDTRLSAKRASQAITFVRDGGYLSATLTKSLRTQIVTFNPDAQVFGYWRLDFTWLDSGVIVATSQMLGLPAISYGQQITNLQITQFLPDFFLVLLIIGYVGMTASDIYNQLAIQRARRQLHRRDAAYKARKRQVAGRNQVMPGELQAGGNSSDSGSSSDDSSDDERRRALGRPNRRNFPTLDALGRQFHPRMNAKWVVYELLVCALMCASIGVFYSYAVRLSVNDDFTSRFDVYDADTFVPARYFLVARDEVAAAAAAALNATAVPEAGDAGRWALPANEQPLNDAGAMFARVDEMYATLVTYNFLQGPVAGVVGGPADHEGAVGSYLFATPLLQGLVLAMVVLRWLHYISFQPRLSIIAGTLARALPDLLHFTIVICICIMMFGAAAGLVFGTEVIQLSSFGDSFYLMLKYVLLRNDDNVFKTLLQDDVSKTGVEWLLAGLLYVLSPIFFVFVISNFVLAFLFWPYGPLRLAVTGMPGVPQDVRRILGWYWQRIRHKAPRNKLLFNWLQLARSRAAHPPPRLTPPWHRPCRPAQAWSSERDWGLVRMLQHSVQNIKSQLGPNSSKSLASANSATAQGPTPARRRSVLSGASWRAALAGQGATLDPVTPASARRRSVLRVDRVGRPMDGDAVNAALHTTSRAQLWRATVAAHGASSSSSSSSDDDGDSERGRARAAAPPPAGAADAQAGPQATQRRSGSSSSHSGAFVADAKAPPSPPDKGADPSTAAAATAAAAPAESRGPSRAASHGPGLVRQLIGSSKMLLARAASRRTASMPSPSAVEHLQPEVGVQELADAVMSNLLTRYGRTTAAAAGPEGGLPGRRRGGTLRTRGWKASAAALEGAAAACQEAGGGAAVAARSRGSSAGRDRGLQEEGSGAGGGSQHGGVGLAPRLSVPEDAWAARLNSTNTGALRAERSVHGGANSRPGSGADAGTAQAGGTARVDAAGVVRGGAGSGGTGGGVLVSADPMMRTESVSATNFGAVATLPALPAGGLLAARPPLPSGSRAGSAGRAVSNPGSAAARRASLPLPAISQPLFPAGASARGLAMDGGTPPPPPPPPPRQHTLLVHAREHEPQVEAAGDSRRVSDGGDGLAPARPAVLGALALAMPKMHTTVGIKAPVRDTGAPAQEPEEDVEEAGVQAAGAQAGGAAKRPKRGSSTGEAGAGAITSAADHISDAAPMLRAWGSMARHASSDKKPPLPPAGAPQPFVMDRPAGRPSRFTRPEAPVETINTGENAGLFAAAAAAATAVAAASLAARASLTAAAQPAPAGPAAPPAPPGGSGRLAVQEQEDEKEEGGAGRRLSSSSAGGPRASASLASAGPSGTQLDAAAAARGPGPVAEALEAASGGEEGGVRSLPRLETFTVEQRVLPPGEAALARLVAVVRALTAHLNAMLAQLLAAVHEV</sequence>
<keyword evidence="3 6" id="KW-1133">Transmembrane helix</keyword>
<protein>
    <recommendedName>
        <fullName evidence="7">Polycystin cation channel PKD1/PKD2 domain-containing protein</fullName>
    </recommendedName>
</protein>
<evidence type="ECO:0000313" key="9">
    <source>
        <dbReference type="Proteomes" id="UP000236333"/>
    </source>
</evidence>
<comment type="subcellular location">
    <subcellularLocation>
        <location evidence="1">Membrane</location>
        <topology evidence="1">Multi-pass membrane protein</topology>
    </subcellularLocation>
</comment>
<name>A0A2J8AFE9_9CHLO</name>
<feature type="region of interest" description="Disordered" evidence="5">
    <location>
        <begin position="2299"/>
        <end position="2326"/>
    </location>
</feature>
<feature type="compositionally biased region" description="Low complexity" evidence="5">
    <location>
        <begin position="2070"/>
        <end position="2101"/>
    </location>
</feature>
<feature type="compositionally biased region" description="Low complexity" evidence="5">
    <location>
        <begin position="2689"/>
        <end position="2726"/>
    </location>
</feature>
<feature type="compositionally biased region" description="Low complexity" evidence="5">
    <location>
        <begin position="746"/>
        <end position="768"/>
    </location>
</feature>
<dbReference type="GO" id="GO:0016020">
    <property type="term" value="C:membrane"/>
    <property type="evidence" value="ECO:0007669"/>
    <property type="project" value="UniProtKB-SubCell"/>
</dbReference>
<keyword evidence="2 6" id="KW-0812">Transmembrane</keyword>
<dbReference type="Pfam" id="PF08016">
    <property type="entry name" value="PKD_channel"/>
    <property type="match status" value="1"/>
</dbReference>
<feature type="non-terminal residue" evidence="8">
    <location>
        <position position="1"/>
    </location>
</feature>
<evidence type="ECO:0000256" key="2">
    <source>
        <dbReference type="ARBA" id="ARBA00022692"/>
    </source>
</evidence>
<organism evidence="8 9">
    <name type="scientific">Tetrabaena socialis</name>
    <dbReference type="NCBI Taxonomy" id="47790"/>
    <lineage>
        <taxon>Eukaryota</taxon>
        <taxon>Viridiplantae</taxon>
        <taxon>Chlorophyta</taxon>
        <taxon>core chlorophytes</taxon>
        <taxon>Chlorophyceae</taxon>
        <taxon>CS clade</taxon>
        <taxon>Chlamydomonadales</taxon>
        <taxon>Tetrabaenaceae</taxon>
        <taxon>Tetrabaena</taxon>
    </lineage>
</organism>
<feature type="region of interest" description="Disordered" evidence="5">
    <location>
        <begin position="741"/>
        <end position="768"/>
    </location>
</feature>
<dbReference type="InterPro" id="IPR051223">
    <property type="entry name" value="Polycystin"/>
</dbReference>
<feature type="region of interest" description="Disordered" evidence="5">
    <location>
        <begin position="2388"/>
        <end position="2409"/>
    </location>
</feature>
<feature type="compositionally biased region" description="Low complexity" evidence="5">
    <location>
        <begin position="2038"/>
        <end position="2049"/>
    </location>
</feature>
<dbReference type="EMBL" id="PGGS01000034">
    <property type="protein sequence ID" value="PNH11248.1"/>
    <property type="molecule type" value="Genomic_DNA"/>
</dbReference>
<feature type="region of interest" description="Disordered" evidence="5">
    <location>
        <begin position="1199"/>
        <end position="1221"/>
    </location>
</feature>
<dbReference type="Proteomes" id="UP000236333">
    <property type="component" value="Unassembled WGS sequence"/>
</dbReference>
<feature type="transmembrane region" description="Helical" evidence="6">
    <location>
        <begin position="1584"/>
        <end position="1606"/>
    </location>
</feature>
<feature type="region of interest" description="Disordered" evidence="5">
    <location>
        <begin position="2575"/>
        <end position="2611"/>
    </location>
</feature>
<reference evidence="8 9" key="1">
    <citation type="journal article" date="2017" name="Mol. Biol. Evol.">
        <title>The 4-celled Tetrabaena socialis nuclear genome reveals the essential components for genetic control of cell number at the origin of multicellularity in the volvocine lineage.</title>
        <authorList>
            <person name="Featherston J."/>
            <person name="Arakaki Y."/>
            <person name="Hanschen E.R."/>
            <person name="Ferris P.J."/>
            <person name="Michod R.E."/>
            <person name="Olson B.J.S.C."/>
            <person name="Nozaki H."/>
            <person name="Durand P.M."/>
        </authorList>
    </citation>
    <scope>NUCLEOTIDE SEQUENCE [LARGE SCALE GENOMIC DNA]</scope>
    <source>
        <strain evidence="8 9">NIES-571</strain>
    </source>
</reference>
<gene>
    <name evidence="8" type="ORF">TSOC_001938</name>
</gene>
<feature type="compositionally biased region" description="Gly residues" evidence="5">
    <location>
        <begin position="2264"/>
        <end position="2276"/>
    </location>
</feature>
<evidence type="ECO:0000313" key="8">
    <source>
        <dbReference type="EMBL" id="PNH11248.1"/>
    </source>
</evidence>
<accession>A0A2J8AFE9</accession>
<feature type="transmembrane region" description="Helical" evidence="6">
    <location>
        <begin position="1715"/>
        <end position="1737"/>
    </location>
</feature>
<feature type="compositionally biased region" description="Low complexity" evidence="5">
    <location>
        <begin position="1952"/>
        <end position="1964"/>
    </location>
</feature>
<feature type="region of interest" description="Disordered" evidence="5">
    <location>
        <begin position="802"/>
        <end position="827"/>
    </location>
</feature>
<feature type="region of interest" description="Disordered" evidence="5">
    <location>
        <begin position="867"/>
        <end position="886"/>
    </location>
</feature>
<feature type="transmembrane region" description="Helical" evidence="6">
    <location>
        <begin position="1784"/>
        <end position="1802"/>
    </location>
</feature>
<feature type="compositionally biased region" description="Pro residues" evidence="5">
    <location>
        <begin position="2440"/>
        <end position="2450"/>
    </location>
</feature>
<feature type="region of interest" description="Disordered" evidence="5">
    <location>
        <begin position="1528"/>
        <end position="1563"/>
    </location>
</feature>
<dbReference type="PANTHER" id="PTHR10877">
    <property type="entry name" value="POLYCYSTIN FAMILY MEMBER"/>
    <property type="match status" value="1"/>
</dbReference>
<feature type="compositionally biased region" description="Pro residues" evidence="5">
    <location>
        <begin position="2657"/>
        <end position="2667"/>
    </location>
</feature>
<feature type="region of interest" description="Disordered" evidence="5">
    <location>
        <begin position="1947"/>
        <end position="1976"/>
    </location>
</feature>
<dbReference type="OrthoDB" id="536369at2759"/>
<comment type="caution">
    <text evidence="8">The sequence shown here is derived from an EMBL/GenBank/DDBJ whole genome shotgun (WGS) entry which is preliminary data.</text>
</comment>
<evidence type="ECO:0000256" key="4">
    <source>
        <dbReference type="ARBA" id="ARBA00023136"/>
    </source>
</evidence>
<feature type="transmembrane region" description="Helical" evidence="6">
    <location>
        <begin position="1823"/>
        <end position="1853"/>
    </location>
</feature>
<feature type="region of interest" description="Disordered" evidence="5">
    <location>
        <begin position="2654"/>
        <end position="2726"/>
    </location>
</feature>
<dbReference type="PANTHER" id="PTHR10877:SF197">
    <property type="entry name" value="POLYCYSTIC KIDNEY DISEASE PROTEIN 1-LIKE 2"/>
    <property type="match status" value="1"/>
</dbReference>
<feature type="region of interest" description="Disordered" evidence="5">
    <location>
        <begin position="2429"/>
        <end position="2452"/>
    </location>
</feature>
<feature type="region of interest" description="Disordered" evidence="5">
    <location>
        <begin position="2037"/>
        <end position="2139"/>
    </location>
</feature>
<feature type="region of interest" description="Disordered" evidence="5">
    <location>
        <begin position="2246"/>
        <end position="2279"/>
    </location>
</feature>
<feature type="region of interest" description="Disordered" evidence="5">
    <location>
        <begin position="2532"/>
        <end position="2552"/>
    </location>
</feature>
<feature type="compositionally biased region" description="Acidic residues" evidence="5">
    <location>
        <begin position="704"/>
        <end position="716"/>
    </location>
</feature>
<evidence type="ECO:0000256" key="1">
    <source>
        <dbReference type="ARBA" id="ARBA00004141"/>
    </source>
</evidence>